<dbReference type="GeneID" id="28761718"/>
<dbReference type="InParanoid" id="A0A177CJA8"/>
<dbReference type="AlphaFoldDB" id="A0A177CJA8"/>
<dbReference type="RefSeq" id="XP_018037427.1">
    <property type="nucleotide sequence ID" value="XM_018178232.1"/>
</dbReference>
<reference evidence="1 2" key="1">
    <citation type="submission" date="2016-05" db="EMBL/GenBank/DDBJ databases">
        <title>Comparative analysis of secretome profiles of manganese(II)-oxidizing ascomycete fungi.</title>
        <authorList>
            <consortium name="DOE Joint Genome Institute"/>
            <person name="Zeiner C.A."/>
            <person name="Purvine S.O."/>
            <person name="Zink E.M."/>
            <person name="Wu S."/>
            <person name="Pasa-Tolic L."/>
            <person name="Chaput D.L."/>
            <person name="Haridas S."/>
            <person name="Grigoriev I.V."/>
            <person name="Santelli C.M."/>
            <person name="Hansel C.M."/>
        </authorList>
    </citation>
    <scope>NUCLEOTIDE SEQUENCE [LARGE SCALE GENOMIC DNA]</scope>
    <source>
        <strain evidence="1 2">AP3s5-JAC2a</strain>
    </source>
</reference>
<proteinExistence type="predicted"/>
<evidence type="ECO:0000313" key="1">
    <source>
        <dbReference type="EMBL" id="OAG07062.1"/>
    </source>
</evidence>
<evidence type="ECO:0000313" key="2">
    <source>
        <dbReference type="Proteomes" id="UP000077069"/>
    </source>
</evidence>
<gene>
    <name evidence="1" type="ORF">CC84DRAFT_1163310</name>
</gene>
<dbReference type="Proteomes" id="UP000077069">
    <property type="component" value="Unassembled WGS sequence"/>
</dbReference>
<organism evidence="1 2">
    <name type="scientific">Paraphaeosphaeria sporulosa</name>
    <dbReference type="NCBI Taxonomy" id="1460663"/>
    <lineage>
        <taxon>Eukaryota</taxon>
        <taxon>Fungi</taxon>
        <taxon>Dikarya</taxon>
        <taxon>Ascomycota</taxon>
        <taxon>Pezizomycotina</taxon>
        <taxon>Dothideomycetes</taxon>
        <taxon>Pleosporomycetidae</taxon>
        <taxon>Pleosporales</taxon>
        <taxon>Massarineae</taxon>
        <taxon>Didymosphaeriaceae</taxon>
        <taxon>Paraphaeosphaeria</taxon>
    </lineage>
</organism>
<sequence>MDTSVGNLSREHTKGAANPKHRIRPRIVLAYDSVRRKQPVRRRCASRMLTGGAIHRMFRRVGLEKAMLWAAIETRDPEPWESPWAVSGGCDCHDSCVNYYLHRTVQYAQRKWWLGGETVPADFALEDQTRHSRNSRCSRQITWIVECHPSIYDSFLRLLLRHRQLMLQVTGPRIDGKCRVVGLEHNALLEKIILQILRDSMKQRRQVAVLC</sequence>
<name>A0A177CJA8_9PLEO</name>
<dbReference type="EMBL" id="KV441551">
    <property type="protein sequence ID" value="OAG07062.1"/>
    <property type="molecule type" value="Genomic_DNA"/>
</dbReference>
<keyword evidence="2" id="KW-1185">Reference proteome</keyword>
<protein>
    <submittedName>
        <fullName evidence="1">Uncharacterized protein</fullName>
    </submittedName>
</protein>
<accession>A0A177CJA8</accession>